<organism evidence="1 2">
    <name type="scientific">Araneus ventricosus</name>
    <name type="common">Orbweaver spider</name>
    <name type="synonym">Epeira ventricosa</name>
    <dbReference type="NCBI Taxonomy" id="182803"/>
    <lineage>
        <taxon>Eukaryota</taxon>
        <taxon>Metazoa</taxon>
        <taxon>Ecdysozoa</taxon>
        <taxon>Arthropoda</taxon>
        <taxon>Chelicerata</taxon>
        <taxon>Arachnida</taxon>
        <taxon>Araneae</taxon>
        <taxon>Araneomorphae</taxon>
        <taxon>Entelegynae</taxon>
        <taxon>Araneoidea</taxon>
        <taxon>Araneidae</taxon>
        <taxon>Araneus</taxon>
    </lineage>
</organism>
<comment type="caution">
    <text evidence="1">The sequence shown here is derived from an EMBL/GenBank/DDBJ whole genome shotgun (WGS) entry which is preliminary data.</text>
</comment>
<dbReference type="EMBL" id="BGPR01000056">
    <property type="protein sequence ID" value="GBL87906.1"/>
    <property type="molecule type" value="Genomic_DNA"/>
</dbReference>
<evidence type="ECO:0000313" key="1">
    <source>
        <dbReference type="EMBL" id="GBL87906.1"/>
    </source>
</evidence>
<dbReference type="Proteomes" id="UP000499080">
    <property type="component" value="Unassembled WGS sequence"/>
</dbReference>
<protein>
    <recommendedName>
        <fullName evidence="3">Integrase zinc-binding domain-containing protein</fullName>
    </recommendedName>
</protein>
<evidence type="ECO:0000313" key="2">
    <source>
        <dbReference type="Proteomes" id="UP000499080"/>
    </source>
</evidence>
<dbReference type="AlphaFoldDB" id="A0A4Y2B9E2"/>
<accession>A0A4Y2B9E2</accession>
<sequence length="106" mass="11520">MLTDNVCSGQEQGAELALARKPATEGKSNYYDTDGDLVHRDNILKESIGQLVIPDCKQNGVTELTHTSVLNSHTSLGKTQEIVRDSFVWECVGTDFKSNCNSGKGC</sequence>
<name>A0A4Y2B9E2_ARAVE</name>
<dbReference type="Gene3D" id="1.10.340.70">
    <property type="match status" value="1"/>
</dbReference>
<proteinExistence type="predicted"/>
<keyword evidence="2" id="KW-1185">Reference proteome</keyword>
<evidence type="ECO:0008006" key="3">
    <source>
        <dbReference type="Google" id="ProtNLM"/>
    </source>
</evidence>
<reference evidence="1 2" key="1">
    <citation type="journal article" date="2019" name="Sci. Rep.">
        <title>Orb-weaving spider Araneus ventricosus genome elucidates the spidroin gene catalogue.</title>
        <authorList>
            <person name="Kono N."/>
            <person name="Nakamura H."/>
            <person name="Ohtoshi R."/>
            <person name="Moran D.A.P."/>
            <person name="Shinohara A."/>
            <person name="Yoshida Y."/>
            <person name="Fujiwara M."/>
            <person name="Mori M."/>
            <person name="Tomita M."/>
            <person name="Arakawa K."/>
        </authorList>
    </citation>
    <scope>NUCLEOTIDE SEQUENCE [LARGE SCALE GENOMIC DNA]</scope>
</reference>
<gene>
    <name evidence="1" type="ORF">AVEN_192073_1</name>
</gene>